<evidence type="ECO:0000313" key="2">
    <source>
        <dbReference type="EMBL" id="BAM20845.1"/>
    </source>
</evidence>
<feature type="compositionally biased region" description="Basic and acidic residues" evidence="1">
    <location>
        <begin position="1"/>
        <end position="11"/>
    </location>
</feature>
<proteinExistence type="evidence at transcript level"/>
<protein>
    <submittedName>
        <fullName evidence="2">Uncharacterized protein</fullName>
    </submittedName>
</protein>
<sequence length="74" mass="8528">MDSTRKTDSKNQNRTQNASYNPWNLLFNSRNRSESESSASSTNSDNCQSGSQFGGYQRQASKSNEEYLYMLWRS</sequence>
<evidence type="ECO:0000256" key="1">
    <source>
        <dbReference type="SAM" id="MobiDB-lite"/>
    </source>
</evidence>
<feature type="compositionally biased region" description="Low complexity" evidence="1">
    <location>
        <begin position="36"/>
        <end position="46"/>
    </location>
</feature>
<feature type="compositionally biased region" description="Polar residues" evidence="1">
    <location>
        <begin position="12"/>
        <end position="22"/>
    </location>
</feature>
<organism evidence="2">
    <name type="scientific">Papilio polytes</name>
    <name type="common">Common mormon</name>
    <name type="synonym">Swallowtail butterfly</name>
    <dbReference type="NCBI Taxonomy" id="76194"/>
    <lineage>
        <taxon>Eukaryota</taxon>
        <taxon>Metazoa</taxon>
        <taxon>Ecdysozoa</taxon>
        <taxon>Arthropoda</taxon>
        <taxon>Hexapoda</taxon>
        <taxon>Insecta</taxon>
        <taxon>Pterygota</taxon>
        <taxon>Neoptera</taxon>
        <taxon>Endopterygota</taxon>
        <taxon>Lepidoptera</taxon>
        <taxon>Glossata</taxon>
        <taxon>Ditrysia</taxon>
        <taxon>Papilionoidea</taxon>
        <taxon>Papilionidae</taxon>
        <taxon>Papilioninae</taxon>
        <taxon>Papilio</taxon>
    </lineage>
</organism>
<dbReference type="EMBL" id="AK405710">
    <property type="protein sequence ID" value="BAM20845.1"/>
    <property type="molecule type" value="mRNA"/>
</dbReference>
<reference evidence="2" key="1">
    <citation type="journal article" date="2012" name="BMC Biol.">
        <title>Comprehensive microarray-based analysis for stage-specific larval camouflage pattern-associated genes in the swallowtail butterfly, Papilio xuthus.</title>
        <authorList>
            <person name="Futahashi R."/>
            <person name="Shirataki H."/>
            <person name="Narita T."/>
            <person name="Mita K."/>
            <person name="Fujiwara H."/>
        </authorList>
    </citation>
    <scope>NUCLEOTIDE SEQUENCE</scope>
    <source>
        <tissue evidence="2">Epidermis</tissue>
    </source>
</reference>
<feature type="region of interest" description="Disordered" evidence="1">
    <location>
        <begin position="1"/>
        <end position="61"/>
    </location>
</feature>
<dbReference type="AlphaFoldDB" id="I4DSF5"/>
<name>I4DSF5_PAPPL</name>
<accession>I4DSF5</accession>